<dbReference type="GO" id="GO:0008967">
    <property type="term" value="F:phosphoglycolate phosphatase activity"/>
    <property type="evidence" value="ECO:0007669"/>
    <property type="project" value="UniProtKB-EC"/>
</dbReference>
<comment type="caution">
    <text evidence="5">The sequence shown here is derived from an EMBL/GenBank/DDBJ whole genome shotgun (WGS) entry which is preliminary data.</text>
</comment>
<evidence type="ECO:0000313" key="5">
    <source>
        <dbReference type="EMBL" id="MBD5780702.1"/>
    </source>
</evidence>
<dbReference type="SUPFAM" id="SSF56784">
    <property type="entry name" value="HAD-like"/>
    <property type="match status" value="1"/>
</dbReference>
<evidence type="ECO:0000256" key="3">
    <source>
        <dbReference type="ARBA" id="ARBA00006171"/>
    </source>
</evidence>
<sequence>MLAIFDIDGTLIDSQVVEGQCFAETIREFTGVSLDTLDWSQYPEATSSGIFRGCLQDHSNLTTLEREFKDRFLERLRAARPQHPHEFSPLKGALEFIQTLDENNDVQVAFATGGFDTEAAFKLDCCGIDLASYPHATSSDSPQRHQIIAIATQRAERQLSETIYFGDGKWDVLATRALQIPLIGIGRNIEKLQSLGVVNTFADYSEPEKLRAAMNALLR</sequence>
<dbReference type="Gene3D" id="1.10.150.240">
    <property type="entry name" value="Putative phosphatase, domain 2"/>
    <property type="match status" value="1"/>
</dbReference>
<reference evidence="5" key="1">
    <citation type="submission" date="2020-09" db="EMBL/GenBank/DDBJ databases">
        <title>Pelagicoccus enzymogenes sp. nov. with an EPS production, isolated from marine sediment.</title>
        <authorList>
            <person name="Feng X."/>
        </authorList>
    </citation>
    <scope>NUCLEOTIDE SEQUENCE</scope>
    <source>
        <strain evidence="5">NFK12</strain>
    </source>
</reference>
<evidence type="ECO:0000313" key="6">
    <source>
        <dbReference type="Proteomes" id="UP000622317"/>
    </source>
</evidence>
<name>A0A927IG17_9BACT</name>
<accession>A0A927IG17</accession>
<dbReference type="InterPro" id="IPR050155">
    <property type="entry name" value="HAD-like_hydrolase_sf"/>
</dbReference>
<keyword evidence="6" id="KW-1185">Reference proteome</keyword>
<dbReference type="EMBL" id="JACYFG010000036">
    <property type="protein sequence ID" value="MBD5780702.1"/>
    <property type="molecule type" value="Genomic_DNA"/>
</dbReference>
<dbReference type="Proteomes" id="UP000622317">
    <property type="component" value="Unassembled WGS sequence"/>
</dbReference>
<evidence type="ECO:0000256" key="2">
    <source>
        <dbReference type="ARBA" id="ARBA00004818"/>
    </source>
</evidence>
<gene>
    <name evidence="5" type="ORF">IEN85_14475</name>
</gene>
<protein>
    <recommendedName>
        <fullName evidence="4">phosphoglycolate phosphatase</fullName>
        <ecNumber evidence="4">3.1.3.18</ecNumber>
    </recommendedName>
</protein>
<dbReference type="Pfam" id="PF00702">
    <property type="entry name" value="Hydrolase"/>
    <property type="match status" value="1"/>
</dbReference>
<evidence type="ECO:0000256" key="1">
    <source>
        <dbReference type="ARBA" id="ARBA00000830"/>
    </source>
</evidence>
<comment type="similarity">
    <text evidence="3">Belongs to the HAD-like hydrolase superfamily. CbbY/CbbZ/Gph/YieH family.</text>
</comment>
<comment type="pathway">
    <text evidence="2">Organic acid metabolism; glycolate biosynthesis; glycolate from 2-phosphoglycolate: step 1/1.</text>
</comment>
<keyword evidence="5" id="KW-0378">Hydrolase</keyword>
<evidence type="ECO:0000256" key="4">
    <source>
        <dbReference type="ARBA" id="ARBA00013078"/>
    </source>
</evidence>
<comment type="catalytic activity">
    <reaction evidence="1">
        <text>2-phosphoglycolate + H2O = glycolate + phosphate</text>
        <dbReference type="Rhea" id="RHEA:14369"/>
        <dbReference type="ChEBI" id="CHEBI:15377"/>
        <dbReference type="ChEBI" id="CHEBI:29805"/>
        <dbReference type="ChEBI" id="CHEBI:43474"/>
        <dbReference type="ChEBI" id="CHEBI:58033"/>
        <dbReference type="EC" id="3.1.3.18"/>
    </reaction>
</comment>
<dbReference type="Gene3D" id="3.40.50.1000">
    <property type="entry name" value="HAD superfamily/HAD-like"/>
    <property type="match status" value="1"/>
</dbReference>
<dbReference type="InterPro" id="IPR036412">
    <property type="entry name" value="HAD-like_sf"/>
</dbReference>
<proteinExistence type="inferred from homology"/>
<dbReference type="AlphaFoldDB" id="A0A927IG17"/>
<dbReference type="PANTHER" id="PTHR43434:SF1">
    <property type="entry name" value="PHOSPHOGLYCOLATE PHOSPHATASE"/>
    <property type="match status" value="1"/>
</dbReference>
<dbReference type="EC" id="3.1.3.18" evidence="4"/>
<dbReference type="GO" id="GO:0006281">
    <property type="term" value="P:DNA repair"/>
    <property type="evidence" value="ECO:0007669"/>
    <property type="project" value="TreeGrafter"/>
</dbReference>
<dbReference type="PANTHER" id="PTHR43434">
    <property type="entry name" value="PHOSPHOGLYCOLATE PHOSPHATASE"/>
    <property type="match status" value="1"/>
</dbReference>
<dbReference type="InterPro" id="IPR023198">
    <property type="entry name" value="PGP-like_dom2"/>
</dbReference>
<dbReference type="RefSeq" id="WP_191617798.1">
    <property type="nucleotide sequence ID" value="NZ_JACYFG010000036.1"/>
</dbReference>
<organism evidence="5 6">
    <name type="scientific">Pelagicoccus enzymogenes</name>
    <dbReference type="NCBI Taxonomy" id="2773457"/>
    <lineage>
        <taxon>Bacteria</taxon>
        <taxon>Pseudomonadati</taxon>
        <taxon>Verrucomicrobiota</taxon>
        <taxon>Opitutia</taxon>
        <taxon>Puniceicoccales</taxon>
        <taxon>Pelagicoccaceae</taxon>
        <taxon>Pelagicoccus</taxon>
    </lineage>
</organism>
<dbReference type="InterPro" id="IPR023214">
    <property type="entry name" value="HAD_sf"/>
</dbReference>